<evidence type="ECO:0000256" key="1">
    <source>
        <dbReference type="SAM" id="MobiDB-lite"/>
    </source>
</evidence>
<feature type="region of interest" description="Disordered" evidence="1">
    <location>
        <begin position="621"/>
        <end position="650"/>
    </location>
</feature>
<dbReference type="STRING" id="471704.A0A151JLC2"/>
<feature type="compositionally biased region" description="Basic and acidic residues" evidence="1">
    <location>
        <begin position="15"/>
        <end position="24"/>
    </location>
</feature>
<gene>
    <name evidence="3" type="ORF">ALC57_03991</name>
</gene>
<feature type="region of interest" description="Disordered" evidence="1">
    <location>
        <begin position="797"/>
        <end position="816"/>
    </location>
</feature>
<sequence length="1415" mass="157959">MSNPVEPDTCVPDTQETRHEDVNESLKVTSETQETSLNESQDFRLVDSEGDESIVEKLKQTQAGKANHEKSIDQADAQQIPETLQMEESNAITANDKEDESIIDEKVTESDARLEKTTENVSSELFESEKKDELFDEDEIIQGTPPQSYSSLRKIDSADVNLKRKASAFDEPPAKIPKMSEEDEVKLQKRLEEESRQSCGSDDSYQDLFKNMDKNVIIEETQEPATVEFTQNTLKTLTEHAAETTNDDKAQEHHAEQTNQQDEKSDVGKDENLNVSAKLTDISNNDSTTVNFNSTSENDLLEENNMSIEKDVTSTNAVMEKSEIGTLDKPELVKDTETASDENNQSNCVKLTKKTVDKNDEEIPSLQIKSRSSVELISIENINRTVDSKSKPQIVEIDDDDEKILNSSTEVVYDRQSMKKKPEVVQIDDSHEDGEKILSLLEKKEIEVSEIQVMDKSYEGKSSYENKSSYKESMNGSSQESKSSDKRLVNGSAESKKSDADTTVSLDSDTFSVSEEQILPAAATTAAHNMKKVDSIKSVSFEVKNVDNIELISISDHETSNVEEKNKSDLIYNNTLGKIKQEEREIGVYVKLKCLVHMDENTKELVRKELTVVQCEPVIESSRPKNEDSQSSLADISDNKESPGSVNSNPQLYQLFPSRWSMMSSSSSGSSAASLAFKMTKNTGHLFTMPTGLPKHTKKSSQDIPSTVTDKQTLDETYDRLTHEWKNHHLLITTVLNYANMELSSNTSAITAPTGILDTFVNVSNERLDDHHHHLEKINMRSSTPSDHPTSLKAELTVTPKSTKKGGKAAKRPRSKLTRSITAQINGENGAKNIPNEPALHGSAMETDTPSKKKSKLEEDEQLVNDVDTQAKSPRSMLADELIGKNVFAKWSDNIYYLGTVSDRLKAKYKVNFYDGKSKMLIPEFVIPIPKILKKGLSVYATTKTDDYGSCGIIIDVETSTNGDTHYTVETDEGEKLRVQIQNISLSADQAQVLKEEVDTISKSSLPSTPKALGQVTLDNMVDGKRRSKRIGTPLPSTPKSRNNAGGSSNSTSKIKPEPSVSGMSAKLKKEKALSESEEMSSDSNVDSIRSKAEDEYALMGIQKEIISTSFEQIAKGPQSRNKSKSRSKKKEDPEMIATLGPIPTNSNIFKGTSFILTCIPLEKLERYQDTKTNTGSNTETEATETDFETEYEDDWVKRHFVRERLHEQIISGGGKIYEDFEKIPENEYENTILITNVPNTTAKNILCLSAGIKICNHEYIIRCCLELFSTLIPYLFNKKTINKAEVALPNGWSLQRKAYVEGHDTYTKKPLSEIVVIIPSLASINLPQFATFWRQVCEHAGAVVIIAENSDAMETDFANTVVVVSNWKCPSWAQKRAIQLNIPILSTTWVVQCIIEGKLCPQNHPRYRYTCIPN</sequence>
<dbReference type="GO" id="GO:0045944">
    <property type="term" value="P:positive regulation of transcription by RNA polymerase II"/>
    <property type="evidence" value="ECO:0007669"/>
    <property type="project" value="TreeGrafter"/>
</dbReference>
<feature type="region of interest" description="Disordered" evidence="1">
    <location>
        <begin position="61"/>
        <end position="80"/>
    </location>
</feature>
<dbReference type="SUPFAM" id="SSF52113">
    <property type="entry name" value="BRCT domain"/>
    <property type="match status" value="2"/>
</dbReference>
<feature type="compositionally biased region" description="Polar residues" evidence="1">
    <location>
        <begin position="273"/>
        <end position="298"/>
    </location>
</feature>
<dbReference type="PANTHER" id="PTHR15321">
    <property type="entry name" value="TUMOR SUPPRESSOR P53-BINDING PROTEIN 1"/>
    <property type="match status" value="1"/>
</dbReference>
<feature type="region of interest" description="Disordered" evidence="1">
    <location>
        <begin position="1111"/>
        <end position="1140"/>
    </location>
</feature>
<dbReference type="PROSITE" id="PS50172">
    <property type="entry name" value="BRCT"/>
    <property type="match status" value="1"/>
</dbReference>
<dbReference type="InterPro" id="IPR047250">
    <property type="entry name" value="BRCT_p53bp1-like_rpt2"/>
</dbReference>
<feature type="region of interest" description="Disordered" evidence="1">
    <location>
        <begin position="414"/>
        <end position="434"/>
    </location>
</feature>
<dbReference type="GO" id="GO:0000077">
    <property type="term" value="P:DNA damage checkpoint signaling"/>
    <property type="evidence" value="ECO:0007669"/>
    <property type="project" value="TreeGrafter"/>
</dbReference>
<dbReference type="Pfam" id="PF18428">
    <property type="entry name" value="BRCT_3"/>
    <property type="match status" value="1"/>
</dbReference>
<dbReference type="InterPro" id="IPR001357">
    <property type="entry name" value="BRCT_dom"/>
</dbReference>
<name>A0A151JLC2_9HYME</name>
<dbReference type="Proteomes" id="UP000078492">
    <property type="component" value="Unassembled WGS sequence"/>
</dbReference>
<accession>A0A151JLC2</accession>
<feature type="region of interest" description="Disordered" evidence="1">
    <location>
        <begin position="1"/>
        <end position="47"/>
    </location>
</feature>
<evidence type="ECO:0000313" key="4">
    <source>
        <dbReference type="Proteomes" id="UP000078492"/>
    </source>
</evidence>
<feature type="compositionally biased region" description="Basic and acidic residues" evidence="1">
    <location>
        <begin position="482"/>
        <end position="500"/>
    </location>
</feature>
<feature type="region of interest" description="Disordered" evidence="1">
    <location>
        <begin position="455"/>
        <end position="505"/>
    </location>
</feature>
<feature type="compositionally biased region" description="Basic and acidic residues" evidence="1">
    <location>
        <begin position="456"/>
        <end position="470"/>
    </location>
</feature>
<feature type="compositionally biased region" description="Basic and acidic residues" evidence="1">
    <location>
        <begin position="185"/>
        <end position="196"/>
    </location>
</feature>
<reference evidence="3 4" key="1">
    <citation type="submission" date="2015-09" db="EMBL/GenBank/DDBJ databases">
        <title>Trachymyrmex cornetzi WGS genome.</title>
        <authorList>
            <person name="Nygaard S."/>
            <person name="Hu H."/>
            <person name="Boomsma J."/>
            <person name="Zhang G."/>
        </authorList>
    </citation>
    <scope>NUCLEOTIDE SEQUENCE [LARGE SCALE GENOMIC DNA]</scope>
    <source>
        <strain evidence="3">Tcor2-1</strain>
        <tissue evidence="3">Whole body</tissue>
    </source>
</reference>
<dbReference type="GO" id="GO:0005634">
    <property type="term" value="C:nucleus"/>
    <property type="evidence" value="ECO:0007669"/>
    <property type="project" value="TreeGrafter"/>
</dbReference>
<dbReference type="PANTHER" id="PTHR15321:SF3">
    <property type="entry name" value="TP53-BINDING PROTEIN 1"/>
    <property type="match status" value="1"/>
</dbReference>
<feature type="compositionally biased region" description="Basic and acidic residues" evidence="1">
    <location>
        <begin position="414"/>
        <end position="423"/>
    </location>
</feature>
<dbReference type="SMART" id="SM00292">
    <property type="entry name" value="BRCT"/>
    <property type="match status" value="2"/>
</dbReference>
<feature type="compositionally biased region" description="Polar residues" evidence="1">
    <location>
        <begin position="26"/>
        <end position="40"/>
    </location>
</feature>
<feature type="compositionally biased region" description="Basic and acidic residues" evidence="1">
    <location>
        <begin position="237"/>
        <end position="272"/>
    </location>
</feature>
<dbReference type="SUPFAM" id="SSF63748">
    <property type="entry name" value="Tudor/PWWP/MBT"/>
    <property type="match status" value="1"/>
</dbReference>
<dbReference type="Gene3D" id="2.30.30.140">
    <property type="match status" value="1"/>
</dbReference>
<dbReference type="InterPro" id="IPR036420">
    <property type="entry name" value="BRCT_dom_sf"/>
</dbReference>
<dbReference type="GO" id="GO:0042393">
    <property type="term" value="F:histone binding"/>
    <property type="evidence" value="ECO:0007669"/>
    <property type="project" value="TreeGrafter"/>
</dbReference>
<proteinExistence type="predicted"/>
<feature type="compositionally biased region" description="Basic residues" evidence="1">
    <location>
        <begin position="802"/>
        <end position="816"/>
    </location>
</feature>
<feature type="region of interest" description="Disordered" evidence="1">
    <location>
        <begin position="1000"/>
        <end position="1089"/>
    </location>
</feature>
<protein>
    <submittedName>
        <fullName evidence="3">Tumor suppressor p53-binding protein 1</fullName>
    </submittedName>
</protein>
<feature type="compositionally biased region" description="Basic and acidic residues" evidence="1">
    <location>
        <begin position="320"/>
        <end position="337"/>
    </location>
</feature>
<dbReference type="InterPro" id="IPR047252">
    <property type="entry name" value="TP53BP1-like"/>
</dbReference>
<evidence type="ECO:0000259" key="2">
    <source>
        <dbReference type="PROSITE" id="PS50172"/>
    </source>
</evidence>
<organism evidence="3 4">
    <name type="scientific">Trachymyrmex cornetzi</name>
    <dbReference type="NCBI Taxonomy" id="471704"/>
    <lineage>
        <taxon>Eukaryota</taxon>
        <taxon>Metazoa</taxon>
        <taxon>Ecdysozoa</taxon>
        <taxon>Arthropoda</taxon>
        <taxon>Hexapoda</taxon>
        <taxon>Insecta</taxon>
        <taxon>Pterygota</taxon>
        <taxon>Neoptera</taxon>
        <taxon>Endopterygota</taxon>
        <taxon>Hymenoptera</taxon>
        <taxon>Apocrita</taxon>
        <taxon>Aculeata</taxon>
        <taxon>Formicoidea</taxon>
        <taxon>Formicidae</taxon>
        <taxon>Myrmicinae</taxon>
        <taxon>Trachymyrmex</taxon>
    </lineage>
</organism>
<feature type="domain" description="BRCT" evidence="2">
    <location>
        <begin position="1307"/>
        <end position="1408"/>
    </location>
</feature>
<feature type="region of interest" description="Disordered" evidence="1">
    <location>
        <begin position="826"/>
        <end position="865"/>
    </location>
</feature>
<feature type="region of interest" description="Disordered" evidence="1">
    <location>
        <begin position="220"/>
        <end position="346"/>
    </location>
</feature>
<feature type="region of interest" description="Disordered" evidence="1">
    <location>
        <begin position="91"/>
        <end position="206"/>
    </location>
</feature>
<evidence type="ECO:0000313" key="3">
    <source>
        <dbReference type="EMBL" id="KYN26624.1"/>
    </source>
</evidence>
<dbReference type="EMBL" id="KQ979011">
    <property type="protein sequence ID" value="KYN26624.1"/>
    <property type="molecule type" value="Genomic_DNA"/>
</dbReference>
<dbReference type="Gene3D" id="3.40.50.10190">
    <property type="entry name" value="BRCT domain"/>
    <property type="match status" value="2"/>
</dbReference>
<dbReference type="CDD" id="cd17724">
    <property type="entry name" value="BRCT_p53bp1_rpt2"/>
    <property type="match status" value="1"/>
</dbReference>
<feature type="compositionally biased region" description="Polar residues" evidence="1">
    <location>
        <begin position="1038"/>
        <end position="1054"/>
    </location>
</feature>
<feature type="compositionally biased region" description="Basic and acidic residues" evidence="1">
    <location>
        <begin position="103"/>
        <end position="118"/>
    </location>
</feature>
<keyword evidence="4" id="KW-1185">Reference proteome</keyword>